<accession>A0ABU1WTQ3</accession>
<dbReference type="Gene3D" id="3.40.50.1820">
    <property type="entry name" value="alpha/beta hydrolase"/>
    <property type="match status" value="1"/>
</dbReference>
<organism evidence="4 5">
    <name type="scientific">Hydrogenophaga palleronii</name>
    <dbReference type="NCBI Taxonomy" id="65655"/>
    <lineage>
        <taxon>Bacteria</taxon>
        <taxon>Pseudomonadati</taxon>
        <taxon>Pseudomonadota</taxon>
        <taxon>Betaproteobacteria</taxon>
        <taxon>Burkholderiales</taxon>
        <taxon>Comamonadaceae</taxon>
        <taxon>Hydrogenophaga</taxon>
    </lineage>
</organism>
<name>A0ABU1WTQ3_9BURK</name>
<dbReference type="Pfam" id="PF07859">
    <property type="entry name" value="Abhydrolase_3"/>
    <property type="match status" value="1"/>
</dbReference>
<protein>
    <submittedName>
        <fullName evidence="4">Acetyl esterase/lipase</fullName>
    </submittedName>
</protein>
<dbReference type="PROSITE" id="PS01173">
    <property type="entry name" value="LIPASE_GDXG_HIS"/>
    <property type="match status" value="1"/>
</dbReference>
<evidence type="ECO:0000313" key="4">
    <source>
        <dbReference type="EMBL" id="MDR7152685.1"/>
    </source>
</evidence>
<dbReference type="InterPro" id="IPR013094">
    <property type="entry name" value="AB_hydrolase_3"/>
</dbReference>
<dbReference type="SUPFAM" id="SSF53474">
    <property type="entry name" value="alpha/beta-Hydrolases"/>
    <property type="match status" value="1"/>
</dbReference>
<comment type="similarity">
    <text evidence="1">Belongs to the 'GDXG' lipolytic enzyme family.</text>
</comment>
<comment type="caution">
    <text evidence="4">The sequence shown here is derived from an EMBL/GenBank/DDBJ whole genome shotgun (WGS) entry which is preliminary data.</text>
</comment>
<dbReference type="PANTHER" id="PTHR48081:SF8">
    <property type="entry name" value="ALPHA_BETA HYDROLASE FOLD-3 DOMAIN-CONTAINING PROTEIN-RELATED"/>
    <property type="match status" value="1"/>
</dbReference>
<proteinExistence type="inferred from homology"/>
<dbReference type="InterPro" id="IPR029058">
    <property type="entry name" value="AB_hydrolase_fold"/>
</dbReference>
<evidence type="ECO:0000256" key="1">
    <source>
        <dbReference type="ARBA" id="ARBA00010515"/>
    </source>
</evidence>
<dbReference type="InterPro" id="IPR002168">
    <property type="entry name" value="Lipase_GDXG_HIS_AS"/>
</dbReference>
<dbReference type="InterPro" id="IPR050300">
    <property type="entry name" value="GDXG_lipolytic_enzyme"/>
</dbReference>
<keyword evidence="2" id="KW-0378">Hydrolase</keyword>
<feature type="domain" description="Alpha/beta hydrolase fold-3" evidence="3">
    <location>
        <begin position="42"/>
        <end position="236"/>
    </location>
</feature>
<keyword evidence="5" id="KW-1185">Reference proteome</keyword>
<evidence type="ECO:0000256" key="2">
    <source>
        <dbReference type="ARBA" id="ARBA00022801"/>
    </source>
</evidence>
<evidence type="ECO:0000259" key="3">
    <source>
        <dbReference type="Pfam" id="PF07859"/>
    </source>
</evidence>
<dbReference type="Proteomes" id="UP001265700">
    <property type="component" value="Unassembled WGS sequence"/>
</dbReference>
<sequence>MVSTTSTFVPMAPAQTLWVPGTPPRELRVWGHKPRGGTLPLVLHFHGGAFVSGDLDSGACLAELLASSGAVVASLAYPLAPEHRFPDAVEAGYAALEWLYKQRSRLAGKDAPLFVAGEEAGGNIAAAVALMVRDRAHPPLAGQVLVAPMLDPCNATASLRQTMGKATACKWMEGWQHYLRGPMDAEHPYAVPCHAQRLAGLPPTLILTGGDDPMRDEAMAYAERLRGASIAVTSAVMRPATGWPDSLTEPPTEACPCAAEVREHLRAFFQAAAMPAAIPPPS</sequence>
<evidence type="ECO:0000313" key="5">
    <source>
        <dbReference type="Proteomes" id="UP001265700"/>
    </source>
</evidence>
<reference evidence="4 5" key="1">
    <citation type="submission" date="2023-07" db="EMBL/GenBank/DDBJ databases">
        <title>Sorghum-associated microbial communities from plants grown in Nebraska, USA.</title>
        <authorList>
            <person name="Schachtman D."/>
        </authorList>
    </citation>
    <scope>NUCLEOTIDE SEQUENCE [LARGE SCALE GENOMIC DNA]</scope>
    <source>
        <strain evidence="4 5">4249</strain>
    </source>
</reference>
<dbReference type="PANTHER" id="PTHR48081">
    <property type="entry name" value="AB HYDROLASE SUPERFAMILY PROTEIN C4A8.06C"/>
    <property type="match status" value="1"/>
</dbReference>
<gene>
    <name evidence="4" type="ORF">J2W49_004663</name>
</gene>
<dbReference type="EMBL" id="JAVDWU010000013">
    <property type="protein sequence ID" value="MDR7152685.1"/>
    <property type="molecule type" value="Genomic_DNA"/>
</dbReference>